<name>A0ABR6BG94_9PSEU</name>
<proteinExistence type="predicted"/>
<keyword evidence="2" id="KW-1185">Reference proteome</keyword>
<dbReference type="RefSeq" id="WP_025360339.1">
    <property type="nucleotide sequence ID" value="NZ_BAAABQ010000059.1"/>
</dbReference>
<reference evidence="1 2" key="1">
    <citation type="submission" date="2020-08" db="EMBL/GenBank/DDBJ databases">
        <title>Genomic Encyclopedia of Archaeal and Bacterial Type Strains, Phase II (KMG-II): from individual species to whole genera.</title>
        <authorList>
            <person name="Goeker M."/>
        </authorList>
    </citation>
    <scope>NUCLEOTIDE SEQUENCE [LARGE SCALE GENOMIC DNA]</scope>
    <source>
        <strain evidence="1 2">DSM 43850</strain>
    </source>
</reference>
<gene>
    <name evidence="1" type="ORF">BC739_002871</name>
</gene>
<protein>
    <recommendedName>
        <fullName evidence="3">XRE family transcriptional regulator</fullName>
    </recommendedName>
</protein>
<organism evidence="1 2">
    <name type="scientific">Kutzneria viridogrisea</name>
    <dbReference type="NCBI Taxonomy" id="47990"/>
    <lineage>
        <taxon>Bacteria</taxon>
        <taxon>Bacillati</taxon>
        <taxon>Actinomycetota</taxon>
        <taxon>Actinomycetes</taxon>
        <taxon>Pseudonocardiales</taxon>
        <taxon>Pseudonocardiaceae</taxon>
        <taxon>Kutzneria</taxon>
    </lineage>
</organism>
<accession>A0ABR6BG94</accession>
<dbReference type="Proteomes" id="UP000517916">
    <property type="component" value="Unassembled WGS sequence"/>
</dbReference>
<comment type="caution">
    <text evidence="1">The sequence shown here is derived from an EMBL/GenBank/DDBJ whole genome shotgun (WGS) entry which is preliminary data.</text>
</comment>
<evidence type="ECO:0000313" key="1">
    <source>
        <dbReference type="EMBL" id="MBA8925672.1"/>
    </source>
</evidence>
<sequence>MTTEPTPLPPSADDLDARLAEALRYGPFPRALRAAIAHRGLSLARLGVHLDRLGVHVGQSTLSYWQRGLRHPEVPRALGALRALEKVLALPPDSLVVLVGPRARPASERATAAAFLDFGRLWSGSAALLSELDAMPEITRCNAELEVLSVHDFVVIDQYRVQRAVTTRIVVRAMRAGPDRYLAMYHADDNGAIGASEVRTGEGCRTGRVRRHAETGTMLTELLFDRRLTEGERHVFSFSLHDQGSTATPGSNRTFREPGADYLLQLSFHRRAMPARCTQYFRVREDAEPTQAEDLVCGIGGVVSAYFSRVGRGLAGIAVDWD</sequence>
<evidence type="ECO:0000313" key="2">
    <source>
        <dbReference type="Proteomes" id="UP000517916"/>
    </source>
</evidence>
<evidence type="ECO:0008006" key="3">
    <source>
        <dbReference type="Google" id="ProtNLM"/>
    </source>
</evidence>
<dbReference type="EMBL" id="JACJID010000002">
    <property type="protein sequence ID" value="MBA8925672.1"/>
    <property type="molecule type" value="Genomic_DNA"/>
</dbReference>